<evidence type="ECO:0000259" key="3">
    <source>
        <dbReference type="Pfam" id="PF00561"/>
    </source>
</evidence>
<comment type="caution">
    <text evidence="4">The sequence shown here is derived from an EMBL/GenBank/DDBJ whole genome shotgun (WGS) entry which is preliminary data.</text>
</comment>
<reference evidence="4 5" key="1">
    <citation type="submission" date="2023-11" db="EMBL/GenBank/DDBJ databases">
        <authorList>
            <person name="Okamura Y."/>
        </authorList>
    </citation>
    <scope>NUCLEOTIDE SEQUENCE [LARGE SCALE GENOMIC DNA]</scope>
</reference>
<name>A0AAV1K2P6_9NEOP</name>
<dbReference type="EMBL" id="CAVLEF010000281">
    <property type="protein sequence ID" value="CAK1556050.1"/>
    <property type="molecule type" value="Genomic_DNA"/>
</dbReference>
<sequence>MNFQEWNLKVPWGNLALLSYGNPSGDPVLVVHGRLDSAATFIPLLKLLPTNYHYVLFDMPGHGRSDPFWKGQLPNRFLGVPVIELVVKHLRWKEFIYIGHSLGAEQGLFYAAMYPKQIKKAIYFDIGPSVIYCCPQHFRNHFQATYEAYYDNYRKYDSERTMTEGEARQSVTNARQLSDEDADIVLSRNLVEVSPGSYKLTWDRRFKILPGFNSLHSDFYHDLFTMHPTPALFICAKDMRAFYQPSGLAVKVMSTLTARANVKVIWVDGGHDVHLTNPERFASELVQFLESDVARSKL</sequence>
<dbReference type="InterPro" id="IPR050266">
    <property type="entry name" value="AB_hydrolase_sf"/>
</dbReference>
<dbReference type="Proteomes" id="UP001497472">
    <property type="component" value="Unassembled WGS sequence"/>
</dbReference>
<protein>
    <recommendedName>
        <fullName evidence="3">AB hydrolase-1 domain-containing protein</fullName>
    </recommendedName>
</protein>
<accession>A0AAV1K2P6</accession>
<keyword evidence="2" id="KW-0378">Hydrolase</keyword>
<dbReference type="GO" id="GO:0016787">
    <property type="term" value="F:hydrolase activity"/>
    <property type="evidence" value="ECO:0007669"/>
    <property type="project" value="UniProtKB-KW"/>
</dbReference>
<keyword evidence="5" id="KW-1185">Reference proteome</keyword>
<organism evidence="4 5">
    <name type="scientific">Leptosia nina</name>
    <dbReference type="NCBI Taxonomy" id="320188"/>
    <lineage>
        <taxon>Eukaryota</taxon>
        <taxon>Metazoa</taxon>
        <taxon>Ecdysozoa</taxon>
        <taxon>Arthropoda</taxon>
        <taxon>Hexapoda</taxon>
        <taxon>Insecta</taxon>
        <taxon>Pterygota</taxon>
        <taxon>Neoptera</taxon>
        <taxon>Endopterygota</taxon>
        <taxon>Lepidoptera</taxon>
        <taxon>Glossata</taxon>
        <taxon>Ditrysia</taxon>
        <taxon>Papilionoidea</taxon>
        <taxon>Pieridae</taxon>
        <taxon>Pierinae</taxon>
        <taxon>Leptosia</taxon>
    </lineage>
</organism>
<dbReference type="InterPro" id="IPR029058">
    <property type="entry name" value="AB_hydrolase_fold"/>
</dbReference>
<dbReference type="PRINTS" id="PR00111">
    <property type="entry name" value="ABHYDROLASE"/>
</dbReference>
<evidence type="ECO:0000313" key="5">
    <source>
        <dbReference type="Proteomes" id="UP001497472"/>
    </source>
</evidence>
<proteinExistence type="inferred from homology"/>
<dbReference type="Gene3D" id="3.40.50.1820">
    <property type="entry name" value="alpha/beta hydrolase"/>
    <property type="match status" value="1"/>
</dbReference>
<evidence type="ECO:0000256" key="1">
    <source>
        <dbReference type="ARBA" id="ARBA00008645"/>
    </source>
</evidence>
<evidence type="ECO:0000313" key="4">
    <source>
        <dbReference type="EMBL" id="CAK1556050.1"/>
    </source>
</evidence>
<dbReference type="PANTHER" id="PTHR43798">
    <property type="entry name" value="MONOACYLGLYCEROL LIPASE"/>
    <property type="match status" value="1"/>
</dbReference>
<dbReference type="PANTHER" id="PTHR43798:SF14">
    <property type="entry name" value="SERINE HYDROLASE-LIKE PROTEIN DDB_G0286239"/>
    <property type="match status" value="1"/>
</dbReference>
<dbReference type="GO" id="GO:0016020">
    <property type="term" value="C:membrane"/>
    <property type="evidence" value="ECO:0007669"/>
    <property type="project" value="TreeGrafter"/>
</dbReference>
<gene>
    <name evidence="4" type="ORF">LNINA_LOCUS14823</name>
</gene>
<dbReference type="InterPro" id="IPR000073">
    <property type="entry name" value="AB_hydrolase_1"/>
</dbReference>
<evidence type="ECO:0000256" key="2">
    <source>
        <dbReference type="ARBA" id="ARBA00022801"/>
    </source>
</evidence>
<dbReference type="Pfam" id="PF00561">
    <property type="entry name" value="Abhydrolase_1"/>
    <property type="match status" value="1"/>
</dbReference>
<comment type="similarity">
    <text evidence="1">Belongs to the AB hydrolase superfamily.</text>
</comment>
<dbReference type="SUPFAM" id="SSF53474">
    <property type="entry name" value="alpha/beta-Hydrolases"/>
    <property type="match status" value="1"/>
</dbReference>
<feature type="domain" description="AB hydrolase-1" evidence="3">
    <location>
        <begin position="27"/>
        <end position="122"/>
    </location>
</feature>
<dbReference type="AlphaFoldDB" id="A0AAV1K2P6"/>